<evidence type="ECO:0000313" key="2">
    <source>
        <dbReference type="Proteomes" id="UP000194003"/>
    </source>
</evidence>
<dbReference type="AlphaFoldDB" id="A0A1Y2K1T0"/>
<dbReference type="STRING" id="1434232.MAIT1_00764"/>
<accession>A0A1Y2K1T0</accession>
<dbReference type="Pfam" id="PF07799">
    <property type="entry name" value="DUF1643"/>
    <property type="match status" value="1"/>
</dbReference>
<keyword evidence="2" id="KW-1185">Reference proteome</keyword>
<name>A0A1Y2K1T0_9PROT</name>
<organism evidence="1 2">
    <name type="scientific">Magnetofaba australis IT-1</name>
    <dbReference type="NCBI Taxonomy" id="1434232"/>
    <lineage>
        <taxon>Bacteria</taxon>
        <taxon>Pseudomonadati</taxon>
        <taxon>Pseudomonadota</taxon>
        <taxon>Magnetococcia</taxon>
        <taxon>Magnetococcales</taxon>
        <taxon>Magnetococcaceae</taxon>
        <taxon>Magnetofaba</taxon>
    </lineage>
</organism>
<gene>
    <name evidence="1" type="ORF">MAIT1_00764</name>
</gene>
<comment type="caution">
    <text evidence="1">The sequence shown here is derived from an EMBL/GenBank/DDBJ whole genome shotgun (WGS) entry which is preliminary data.</text>
</comment>
<evidence type="ECO:0000313" key="1">
    <source>
        <dbReference type="EMBL" id="OSM00281.1"/>
    </source>
</evidence>
<dbReference type="EMBL" id="LVJN01000021">
    <property type="protein sequence ID" value="OSM00281.1"/>
    <property type="molecule type" value="Genomic_DNA"/>
</dbReference>
<dbReference type="Proteomes" id="UP000194003">
    <property type="component" value="Unassembled WGS sequence"/>
</dbReference>
<protein>
    <recommendedName>
        <fullName evidence="3">DUF1643 domain-containing protein</fullName>
    </recommendedName>
</protein>
<proteinExistence type="predicted"/>
<reference evidence="1 2" key="1">
    <citation type="journal article" date="2016" name="BMC Genomics">
        <title>Combined genomic and structural analyses of a cultured magnetotactic bacterium reveals its niche adaptation to a dynamic environment.</title>
        <authorList>
            <person name="Araujo A.C."/>
            <person name="Morillo V."/>
            <person name="Cypriano J."/>
            <person name="Teixeira L.C."/>
            <person name="Leao P."/>
            <person name="Lyra S."/>
            <person name="Almeida L.G."/>
            <person name="Bazylinski D.A."/>
            <person name="Vasconcellos A.T."/>
            <person name="Abreu F."/>
            <person name="Lins U."/>
        </authorList>
    </citation>
    <scope>NUCLEOTIDE SEQUENCE [LARGE SCALE GENOMIC DNA]</scope>
    <source>
        <strain evidence="1 2">IT-1</strain>
    </source>
</reference>
<sequence length="135" mass="15192">MINFLLLNPSTADEAKNDPTVERCERYARAWGYGTMLVTNVFAYRATDPARMKAFANPVGPGNNQAILTAARMAQRVVAAWGNHAQHLQRSDEVRALLERARIPLYCLNLNRSGEPVHPLYQRKDLQPRPLPPAK</sequence>
<evidence type="ECO:0008006" key="3">
    <source>
        <dbReference type="Google" id="ProtNLM"/>
    </source>
</evidence>
<dbReference type="InterPro" id="IPR012441">
    <property type="entry name" value="DUF1643"/>
</dbReference>